<reference evidence="1" key="2">
    <citation type="submission" date="2020-09" db="EMBL/GenBank/DDBJ databases">
        <authorList>
            <person name="Sun Q."/>
            <person name="Zhou Y."/>
        </authorList>
    </citation>
    <scope>NUCLEOTIDE SEQUENCE</scope>
    <source>
        <strain evidence="1">CGMCC 4.7368</strain>
    </source>
</reference>
<reference evidence="1" key="1">
    <citation type="journal article" date="2014" name="Int. J. Syst. Evol. Microbiol.">
        <title>Complete genome sequence of Corynebacterium casei LMG S-19264T (=DSM 44701T), isolated from a smear-ripened cheese.</title>
        <authorList>
            <consortium name="US DOE Joint Genome Institute (JGI-PGF)"/>
            <person name="Walter F."/>
            <person name="Albersmeier A."/>
            <person name="Kalinowski J."/>
            <person name="Ruckert C."/>
        </authorList>
    </citation>
    <scope>NUCLEOTIDE SEQUENCE</scope>
    <source>
        <strain evidence="1">CGMCC 4.7368</strain>
    </source>
</reference>
<evidence type="ECO:0000313" key="2">
    <source>
        <dbReference type="Proteomes" id="UP000646523"/>
    </source>
</evidence>
<comment type="caution">
    <text evidence="1">The sequence shown here is derived from an EMBL/GenBank/DDBJ whole genome shotgun (WGS) entry which is preliminary data.</text>
</comment>
<sequence length="64" mass="7463">MREELHDLVDRLPESELRPALELIRGRLDDSVTAERDLPFFASFEAESTLAERHEEILRSELGR</sequence>
<dbReference type="Proteomes" id="UP000646523">
    <property type="component" value="Unassembled WGS sequence"/>
</dbReference>
<keyword evidence="2" id="KW-1185">Reference proteome</keyword>
<protein>
    <submittedName>
        <fullName evidence="1">Uncharacterized protein</fullName>
    </submittedName>
</protein>
<organism evidence="1 2">
    <name type="scientific">Nonomuraea cavernae</name>
    <dbReference type="NCBI Taxonomy" id="2045107"/>
    <lineage>
        <taxon>Bacteria</taxon>
        <taxon>Bacillati</taxon>
        <taxon>Actinomycetota</taxon>
        <taxon>Actinomycetes</taxon>
        <taxon>Streptosporangiales</taxon>
        <taxon>Streptosporangiaceae</taxon>
        <taxon>Nonomuraea</taxon>
    </lineage>
</organism>
<dbReference type="EMBL" id="BMNH01000002">
    <property type="protein sequence ID" value="GGO64101.1"/>
    <property type="molecule type" value="Genomic_DNA"/>
</dbReference>
<evidence type="ECO:0000313" key="1">
    <source>
        <dbReference type="EMBL" id="GGO64101.1"/>
    </source>
</evidence>
<dbReference type="AlphaFoldDB" id="A0A917YR79"/>
<name>A0A917YR79_9ACTN</name>
<gene>
    <name evidence="1" type="ORF">GCM10012289_12740</name>
</gene>
<proteinExistence type="predicted"/>
<accession>A0A917YR79</accession>